<proteinExistence type="predicted"/>
<accession>A0A2S6NKN8</accession>
<dbReference type="AlphaFoldDB" id="A0A2S6NKN8"/>
<dbReference type="GO" id="GO:0030151">
    <property type="term" value="F:molybdenum ion binding"/>
    <property type="evidence" value="ECO:0007669"/>
    <property type="project" value="InterPro"/>
</dbReference>
<comment type="caution">
    <text evidence="1">The sequence shown here is derived from an EMBL/GenBank/DDBJ whole genome shotgun (WGS) entry which is preliminary data.</text>
</comment>
<sequence length="205" mass="23375">MQPAEVYAWLTAIPNLGCDGFDTHVTASIIALSLWEAETGRLRPTDTIGLDGKNLVVLARETFPHAATVFARWESETASAPTEDEACLRELLRRNATHGSEFQCRLADMIARRCLRPNHLWQDLGLRNRQELGWLLLRHFEPLASKNRSDMKWKKFFYRTICRDEGFMLCSAPSCAECDDFDHCFGEEGGESLLAQTRRQADLRI</sequence>
<dbReference type="OrthoDB" id="192277at2"/>
<reference evidence="1 2" key="1">
    <citation type="journal article" date="2018" name="Arch. Microbiol.">
        <title>New insights into the metabolic potential of the phototrophic purple bacterium Rhodopila globiformis DSM 161(T) from its draft genome sequence and evidence for a vanadium-dependent nitrogenase.</title>
        <authorList>
            <person name="Imhoff J.F."/>
            <person name="Rahn T."/>
            <person name="Kunzel S."/>
            <person name="Neulinger S.C."/>
        </authorList>
    </citation>
    <scope>NUCLEOTIDE SEQUENCE [LARGE SCALE GENOMIC DNA]</scope>
    <source>
        <strain evidence="1 2">DSM 161</strain>
    </source>
</reference>
<dbReference type="Pfam" id="PF04891">
    <property type="entry name" value="NifQ"/>
    <property type="match status" value="1"/>
</dbReference>
<evidence type="ECO:0000313" key="1">
    <source>
        <dbReference type="EMBL" id="PPQ35490.1"/>
    </source>
</evidence>
<dbReference type="Proteomes" id="UP000239724">
    <property type="component" value="Unassembled WGS sequence"/>
</dbReference>
<gene>
    <name evidence="1" type="ORF">CCS01_07355</name>
</gene>
<keyword evidence="2" id="KW-1185">Reference proteome</keyword>
<evidence type="ECO:0000313" key="2">
    <source>
        <dbReference type="Proteomes" id="UP000239724"/>
    </source>
</evidence>
<dbReference type="EMBL" id="NHRY01000072">
    <property type="protein sequence ID" value="PPQ35490.1"/>
    <property type="molecule type" value="Genomic_DNA"/>
</dbReference>
<evidence type="ECO:0008006" key="3">
    <source>
        <dbReference type="Google" id="ProtNLM"/>
    </source>
</evidence>
<protein>
    <recommendedName>
        <fullName evidence="3">Nitrogen fixation protein NifQ</fullName>
    </recommendedName>
</protein>
<dbReference type="InterPro" id="IPR006975">
    <property type="entry name" value="NifQ"/>
</dbReference>
<organism evidence="1 2">
    <name type="scientific">Rhodopila globiformis</name>
    <name type="common">Rhodopseudomonas globiformis</name>
    <dbReference type="NCBI Taxonomy" id="1071"/>
    <lineage>
        <taxon>Bacteria</taxon>
        <taxon>Pseudomonadati</taxon>
        <taxon>Pseudomonadota</taxon>
        <taxon>Alphaproteobacteria</taxon>
        <taxon>Acetobacterales</taxon>
        <taxon>Acetobacteraceae</taxon>
        <taxon>Rhodopila</taxon>
    </lineage>
</organism>
<name>A0A2S6NKN8_RHOGL</name>
<dbReference type="RefSeq" id="WP_104518204.1">
    <property type="nucleotide sequence ID" value="NZ_NHRY01000072.1"/>
</dbReference>
<dbReference type="GO" id="GO:0009399">
    <property type="term" value="P:nitrogen fixation"/>
    <property type="evidence" value="ECO:0007669"/>
    <property type="project" value="InterPro"/>
</dbReference>